<dbReference type="InterPro" id="IPR026444">
    <property type="entry name" value="Secre_tail"/>
</dbReference>
<evidence type="ECO:0000313" key="3">
    <source>
        <dbReference type="EMBL" id="MDO7877298.1"/>
    </source>
</evidence>
<dbReference type="InterPro" id="IPR011050">
    <property type="entry name" value="Pectin_lyase_fold/virulence"/>
</dbReference>
<dbReference type="RefSeq" id="WP_305008728.1">
    <property type="nucleotide sequence ID" value="NZ_JAUQSY010000018.1"/>
</dbReference>
<dbReference type="SUPFAM" id="SSF51126">
    <property type="entry name" value="Pectin lyase-like"/>
    <property type="match status" value="1"/>
</dbReference>
<dbReference type="InterPro" id="IPR007110">
    <property type="entry name" value="Ig-like_dom"/>
</dbReference>
<dbReference type="Proteomes" id="UP001176429">
    <property type="component" value="Unassembled WGS sequence"/>
</dbReference>
<keyword evidence="1" id="KW-0732">Signal</keyword>
<reference evidence="3" key="1">
    <citation type="submission" date="2023-07" db="EMBL/GenBank/DDBJ databases">
        <authorList>
            <person name="Kim M.K."/>
        </authorList>
    </citation>
    <scope>NUCLEOTIDE SEQUENCE</scope>
    <source>
        <strain evidence="3">ASUV-10-1</strain>
    </source>
</reference>
<keyword evidence="4" id="KW-1185">Reference proteome</keyword>
<dbReference type="InterPro" id="IPR013783">
    <property type="entry name" value="Ig-like_fold"/>
</dbReference>
<sequence>MNKFYLPGNVRLLWLALYFAALLHPGLSWAQDAHSFPECYWRPADSTGLSARPANTPGNPGPGGPMQIATGTISCGAPEEAAPGYYVNQLQIPNMPVKTVRLVIHVLQKDDGTENWQSPAQDGGAQEAVLRGIVTGLGNWAGGPVPGVNGIYRKLDNRLTTPTGGWTTPVTTAPAPLQDTRIQFQVAQVRYYRDTYAWNMSEGSTLTCPGGGTAGNCTSYLYDKYVVNTVANPGQQNAIPNDLVDNAIHVFTGEHPGVGTPNLDAYGVPVNRYRMGGVAMGTRCIILRGYYWNLYNHPLMAPNTAFNPDDPSNPNNVANQQASFRVLQWNLSHELGHCLGLGHAWGTGATCSFSGPGNGQQESNNIMDYPLLPGYSLSQCQIGIMHNRLNAGEVMPPGVGYATYQFRTDAAQVRDHCQPLAGQDTYVSSSQTWRTVHNMRGNLHVKSGATLIVSCRLGFAGPTAKIIVHKGGRLILRGADIGTYRTSDAYECPNGLQLYLGGTPATTPADADNAGLIQIEDPANRILSNNPGALKVKLASGATLHIRSNADVLFEQGVLETMPGSYLCIEPGASLRYAGSGTLAISSATNLGISPDVTANITLNPTPTCQGNLCDIQSQALQLTSSATGDPLNEICSGDAVTLTLRGLANTAYTYQWYRDGSLLAGATSSTLTESLTNTIVSTMGASVQEYNYTCKVTPPGCPSVNRSIRIRVRPLVDMVVNTPTPVVCLVGSGPEYATDADGVPYYILKENVANIDLAASIAQASTINGNAVGGTTNFAWSGSPYLDHNTFIAGHGPGTKLRLDALQQQGAQQITLTLCAWLTSFQGIPGTPSYGNSRDRTTCQVCREVTLYFSNGSDFTVKAEESSICAGESTVLHAGGASSNTFTWEPGNLTGSSVVVTPDVTTEYTVTATNGSGCQSQRKVTVKVRPATCGDCVKSSQLIIMEKGDYHGDLEFKSGYTYHFPIDTYFHNGLFDVQPGATLTFDKGVYLIIGDDGFLNVHQGTLTASCEAMWGGILIKSWYGMQAAHSEISHAIDGIVLAFDPSAAPANSGAPYGLSLTDTRFLNNLQSVMLKEGAGATPGIINIVGCTFDSDPHQMRAPYHYRTPTKQFCSWRHLNLNGDLSYLQFSHNTLKHALFGVWMPEGQGLNSSKNVFSDCYVAAAYNYVNKRPSTWTDNVITFPVPDNAFSHLPLDFVRDALVEVTALEGPLGPVQPSTCFGIYAQGDPLVVERCRFEQTQQPFTLYRYAVPYPQTGLFARPGTTLVRNNHFEQLYQGYLAPAEQADGEVLGNTFLGCQIGLRFQRQDATLPTGTAVVDCNSFMRPAGVGGESFGIWRAPGIFTAPGQPLEQLDFSFEPSGAPGIPGTILRLQRNAFTGNNSGNNNAATGSTYWHVYNSSGNPPLNYARYEQAATAVPNDAEDDHLGPDNQVQGAYTGATFNSSVTCLTTLGYTTGLQRAAATLSTSRATVPGTYLTQNVPNPCTGTTTISYRTTAPARLLVRDVSGRLCRTEPLAAGEHTLTLDLRTLPAGLYIYTLEVAGRSLAHHKLLIQ</sequence>
<evidence type="ECO:0000259" key="2">
    <source>
        <dbReference type="PROSITE" id="PS50835"/>
    </source>
</evidence>
<evidence type="ECO:0000313" key="4">
    <source>
        <dbReference type="Proteomes" id="UP001176429"/>
    </source>
</evidence>
<gene>
    <name evidence="3" type="ORF">Q5H93_21315</name>
</gene>
<accession>A0ABT9BHZ8</accession>
<dbReference type="PROSITE" id="PS50835">
    <property type="entry name" value="IG_LIKE"/>
    <property type="match status" value="1"/>
</dbReference>
<evidence type="ECO:0000256" key="1">
    <source>
        <dbReference type="SAM" id="SignalP"/>
    </source>
</evidence>
<dbReference type="EMBL" id="JAUQSY010000018">
    <property type="protein sequence ID" value="MDO7877298.1"/>
    <property type="molecule type" value="Genomic_DNA"/>
</dbReference>
<feature type="signal peptide" evidence="1">
    <location>
        <begin position="1"/>
        <end position="30"/>
    </location>
</feature>
<organism evidence="3 4">
    <name type="scientific">Hymenobacter aranciens</name>
    <dbReference type="NCBI Taxonomy" id="3063996"/>
    <lineage>
        <taxon>Bacteria</taxon>
        <taxon>Pseudomonadati</taxon>
        <taxon>Bacteroidota</taxon>
        <taxon>Cytophagia</taxon>
        <taxon>Cytophagales</taxon>
        <taxon>Hymenobacteraceae</taxon>
        <taxon>Hymenobacter</taxon>
    </lineage>
</organism>
<dbReference type="Gene3D" id="2.60.40.10">
    <property type="entry name" value="Immunoglobulins"/>
    <property type="match status" value="1"/>
</dbReference>
<comment type="caution">
    <text evidence="3">The sequence shown here is derived from an EMBL/GenBank/DDBJ whole genome shotgun (WGS) entry which is preliminary data.</text>
</comment>
<feature type="chain" id="PRO_5047453508" evidence="1">
    <location>
        <begin position="31"/>
        <end position="1553"/>
    </location>
</feature>
<protein>
    <submittedName>
        <fullName evidence="3">T9SS type A sorting domain-containing protein</fullName>
    </submittedName>
</protein>
<feature type="domain" description="Ig-like" evidence="2">
    <location>
        <begin position="595"/>
        <end position="712"/>
    </location>
</feature>
<name>A0ABT9BHZ8_9BACT</name>
<dbReference type="SUPFAM" id="SSF55486">
    <property type="entry name" value="Metalloproteases ('zincins'), catalytic domain"/>
    <property type="match status" value="1"/>
</dbReference>
<proteinExistence type="predicted"/>
<dbReference type="NCBIfam" id="TIGR04183">
    <property type="entry name" value="Por_Secre_tail"/>
    <property type="match status" value="1"/>
</dbReference>